<proteinExistence type="predicted"/>
<dbReference type="AlphaFoldDB" id="A0A1E1LBC6"/>
<dbReference type="EMBL" id="FJUW01000043">
    <property type="protein sequence ID" value="CZT07777.1"/>
    <property type="molecule type" value="Genomic_DNA"/>
</dbReference>
<comment type="caution">
    <text evidence="1">The sequence shown here is derived from an EMBL/GenBank/DDBJ whole genome shotgun (WGS) entry which is preliminary data.</text>
</comment>
<sequence>MGSITELEPSLTIDIVDFEEPRTPTMTALNVAELHDWQSRTKDTESELHTERKRLYQERKRTRRLQNEVNTYHNSLIISKRVSDEAIAQCQSLLHTNALLAQEVQKQKAAVETLETLIQKLCTESKEGSVFTQVPGWQVAGTGHLSTGMEGIVEVD</sequence>
<accession>A0A1E1LBC6</accession>
<name>A0A1E1LBC6_9HELO</name>
<organism evidence="1 2">
    <name type="scientific">Rhynchosporium graminicola</name>
    <dbReference type="NCBI Taxonomy" id="2792576"/>
    <lineage>
        <taxon>Eukaryota</taxon>
        <taxon>Fungi</taxon>
        <taxon>Dikarya</taxon>
        <taxon>Ascomycota</taxon>
        <taxon>Pezizomycotina</taxon>
        <taxon>Leotiomycetes</taxon>
        <taxon>Helotiales</taxon>
        <taxon>Ploettnerulaceae</taxon>
        <taxon>Rhynchosporium</taxon>
    </lineage>
</organism>
<keyword evidence="2" id="KW-1185">Reference proteome</keyword>
<evidence type="ECO:0000313" key="2">
    <source>
        <dbReference type="Proteomes" id="UP000178129"/>
    </source>
</evidence>
<evidence type="ECO:0000313" key="1">
    <source>
        <dbReference type="EMBL" id="CZT07777.1"/>
    </source>
</evidence>
<reference evidence="2" key="1">
    <citation type="submission" date="2016-03" db="EMBL/GenBank/DDBJ databases">
        <authorList>
            <person name="Ploux O."/>
        </authorList>
    </citation>
    <scope>NUCLEOTIDE SEQUENCE [LARGE SCALE GENOMIC DNA]</scope>
    <source>
        <strain evidence="2">UK7</strain>
    </source>
</reference>
<protein>
    <submittedName>
        <fullName evidence="1">Uncharacterized protein</fullName>
    </submittedName>
</protein>
<dbReference type="InParanoid" id="A0A1E1LBC6"/>
<dbReference type="Proteomes" id="UP000178129">
    <property type="component" value="Unassembled WGS sequence"/>
</dbReference>
<gene>
    <name evidence="1" type="ORF">RCO7_11242</name>
</gene>